<reference evidence="1" key="1">
    <citation type="submission" date="2020-05" db="EMBL/GenBank/DDBJ databases">
        <title>Large-scale comparative analyses of tick genomes elucidate their genetic diversity and vector capacities.</title>
        <authorList>
            <person name="Jia N."/>
            <person name="Wang J."/>
            <person name="Shi W."/>
            <person name="Du L."/>
            <person name="Sun Y."/>
            <person name="Zhan W."/>
            <person name="Jiang J."/>
            <person name="Wang Q."/>
            <person name="Zhang B."/>
            <person name="Ji P."/>
            <person name="Sakyi L.B."/>
            <person name="Cui X."/>
            <person name="Yuan T."/>
            <person name="Jiang B."/>
            <person name="Yang W."/>
            <person name="Lam T.T.-Y."/>
            <person name="Chang Q."/>
            <person name="Ding S."/>
            <person name="Wang X."/>
            <person name="Zhu J."/>
            <person name="Ruan X."/>
            <person name="Zhao L."/>
            <person name="Wei J."/>
            <person name="Que T."/>
            <person name="Du C."/>
            <person name="Cheng J."/>
            <person name="Dai P."/>
            <person name="Han X."/>
            <person name="Huang E."/>
            <person name="Gao Y."/>
            <person name="Liu J."/>
            <person name="Shao H."/>
            <person name="Ye R."/>
            <person name="Li L."/>
            <person name="Wei W."/>
            <person name="Wang X."/>
            <person name="Wang C."/>
            <person name="Yang T."/>
            <person name="Huo Q."/>
            <person name="Li W."/>
            <person name="Guo W."/>
            <person name="Chen H."/>
            <person name="Zhou L."/>
            <person name="Ni X."/>
            <person name="Tian J."/>
            <person name="Zhou Y."/>
            <person name="Sheng Y."/>
            <person name="Liu T."/>
            <person name="Pan Y."/>
            <person name="Xia L."/>
            <person name="Li J."/>
            <person name="Zhao F."/>
            <person name="Cao W."/>
        </authorList>
    </citation>
    <scope>NUCLEOTIDE SEQUENCE</scope>
    <source>
        <strain evidence="1">Hyas-2018</strain>
    </source>
</reference>
<evidence type="ECO:0000313" key="2">
    <source>
        <dbReference type="Proteomes" id="UP000821845"/>
    </source>
</evidence>
<organism evidence="1 2">
    <name type="scientific">Hyalomma asiaticum</name>
    <name type="common">Tick</name>
    <dbReference type="NCBI Taxonomy" id="266040"/>
    <lineage>
        <taxon>Eukaryota</taxon>
        <taxon>Metazoa</taxon>
        <taxon>Ecdysozoa</taxon>
        <taxon>Arthropoda</taxon>
        <taxon>Chelicerata</taxon>
        <taxon>Arachnida</taxon>
        <taxon>Acari</taxon>
        <taxon>Parasitiformes</taxon>
        <taxon>Ixodida</taxon>
        <taxon>Ixodoidea</taxon>
        <taxon>Ixodidae</taxon>
        <taxon>Hyalomminae</taxon>
        <taxon>Hyalomma</taxon>
    </lineage>
</organism>
<proteinExistence type="predicted"/>
<protein>
    <submittedName>
        <fullName evidence="1">Uncharacterized protein</fullName>
    </submittedName>
</protein>
<dbReference type="EMBL" id="CM023484">
    <property type="protein sequence ID" value="KAH6933770.1"/>
    <property type="molecule type" value="Genomic_DNA"/>
</dbReference>
<comment type="caution">
    <text evidence="1">The sequence shown here is derived from an EMBL/GenBank/DDBJ whole genome shotgun (WGS) entry which is preliminary data.</text>
</comment>
<gene>
    <name evidence="1" type="ORF">HPB50_018249</name>
</gene>
<keyword evidence="2" id="KW-1185">Reference proteome</keyword>
<evidence type="ECO:0000313" key="1">
    <source>
        <dbReference type="EMBL" id="KAH6933770.1"/>
    </source>
</evidence>
<sequence>MSQEKENRPDEQPQEVCQGERLPYDAAGAHDAAPLVEDVHQQLSGGNEPSDDNLESLCDEIVKTLSTLEDLNDEEQRFSSAVQAAAGAKVPEEVDELVKAARKYFDEKRELVRLIGLQIHIALQIIAESQELLDDIKAATEATLN</sequence>
<dbReference type="Proteomes" id="UP000821845">
    <property type="component" value="Chromosome 4"/>
</dbReference>
<name>A0ACB7SGT4_HYAAI</name>
<accession>A0ACB7SGT4</accession>